<feature type="compositionally biased region" description="Polar residues" evidence="1">
    <location>
        <begin position="114"/>
        <end position="123"/>
    </location>
</feature>
<keyword evidence="4" id="KW-1185">Reference proteome</keyword>
<comment type="caution">
    <text evidence="3">The sequence shown here is derived from an EMBL/GenBank/DDBJ whole genome shotgun (WGS) entry which is preliminary data.</text>
</comment>
<dbReference type="GO" id="GO:0005975">
    <property type="term" value="P:carbohydrate metabolic process"/>
    <property type="evidence" value="ECO:0007669"/>
    <property type="project" value="InterPro"/>
</dbReference>
<feature type="transmembrane region" description="Helical" evidence="2">
    <location>
        <begin position="38"/>
        <end position="60"/>
    </location>
</feature>
<dbReference type="OrthoDB" id="9784811at2"/>
<dbReference type="InterPro" id="IPR006837">
    <property type="entry name" value="Divergent_DAC"/>
</dbReference>
<dbReference type="CDD" id="cd10936">
    <property type="entry name" value="CE4_DAC2"/>
    <property type="match status" value="1"/>
</dbReference>
<organism evidence="3 4">
    <name type="scientific">Hwanghaeella grinnelliae</name>
    <dbReference type="NCBI Taxonomy" id="2500179"/>
    <lineage>
        <taxon>Bacteria</taxon>
        <taxon>Pseudomonadati</taxon>
        <taxon>Pseudomonadota</taxon>
        <taxon>Alphaproteobacteria</taxon>
        <taxon>Rhodospirillales</taxon>
        <taxon>Rhodospirillaceae</taxon>
        <taxon>Hwanghaeella</taxon>
    </lineage>
</organism>
<dbReference type="Pfam" id="PF04748">
    <property type="entry name" value="Polysacc_deac_2"/>
    <property type="match status" value="1"/>
</dbReference>
<dbReference type="EMBL" id="SADE01000002">
    <property type="protein sequence ID" value="RVU36678.1"/>
    <property type="molecule type" value="Genomic_DNA"/>
</dbReference>
<evidence type="ECO:0000256" key="1">
    <source>
        <dbReference type="SAM" id="MobiDB-lite"/>
    </source>
</evidence>
<dbReference type="PANTHER" id="PTHR30105:SF2">
    <property type="entry name" value="DIVERGENT POLYSACCHARIDE DEACETYLASE SUPERFAMILY"/>
    <property type="match status" value="1"/>
</dbReference>
<gene>
    <name evidence="3" type="ORF">EOI86_16005</name>
</gene>
<proteinExistence type="predicted"/>
<dbReference type="Gene3D" id="3.20.20.370">
    <property type="entry name" value="Glycoside hydrolase/deacetylase"/>
    <property type="match status" value="1"/>
</dbReference>
<accession>A0A437QQ82</accession>
<dbReference type="Proteomes" id="UP000287447">
    <property type="component" value="Unassembled WGS sequence"/>
</dbReference>
<name>A0A437QQ82_9PROT</name>
<evidence type="ECO:0000313" key="4">
    <source>
        <dbReference type="Proteomes" id="UP000287447"/>
    </source>
</evidence>
<reference evidence="4" key="1">
    <citation type="submission" date="2019-01" db="EMBL/GenBank/DDBJ databases">
        <title>Gri0909 isolated from a small marine red alga.</title>
        <authorList>
            <person name="Kim J."/>
            <person name="Jeong S.E."/>
            <person name="Jeon C.O."/>
        </authorList>
    </citation>
    <scope>NUCLEOTIDE SEQUENCE [LARGE SCALE GENOMIC DNA]</scope>
    <source>
        <strain evidence="4">Gri0909</strain>
    </source>
</reference>
<keyword evidence="2" id="KW-1133">Transmembrane helix</keyword>
<evidence type="ECO:0000256" key="2">
    <source>
        <dbReference type="SAM" id="Phobius"/>
    </source>
</evidence>
<keyword evidence="2" id="KW-0812">Transmembrane</keyword>
<dbReference type="PANTHER" id="PTHR30105">
    <property type="entry name" value="UNCHARACTERIZED YIBQ-RELATED"/>
    <property type="match status" value="1"/>
</dbReference>
<protein>
    <submittedName>
        <fullName evidence="3">Divergent polysaccharide deacetylase family protein</fullName>
    </submittedName>
</protein>
<feature type="region of interest" description="Disordered" evidence="1">
    <location>
        <begin position="91"/>
        <end position="155"/>
    </location>
</feature>
<dbReference type="AlphaFoldDB" id="A0A437QQ82"/>
<keyword evidence="2" id="KW-0472">Membrane</keyword>
<sequence>MFENLPFLRKKQEEDTPAFDPDDTSYLEPTAFQKRMPWIAVIAAYLLLIGSIGGVAAYLITSEDQILAEIREDRPKVSLEADKITVRNLNETAGAGDHGGSAAPPGHQEGDGHQQISANDQASGQTATDAAAPPGPDGLGELLQPHPDPGLIEESAVGPLPIIGADGRMPWRVYSRPYGVLETRPRIAIVLTDLGINSRRTEQAIQLPGPVTLAFAPYSRNVEDWIQKARDAGHEVLLTLPMEPRDFPRSDPGPFALMNSLDAEQNIRRLEWIMSRATGYVGLVGYQGSGFVANPRSVKPLMADLRSRGLLYLDGKQTAASIALRSADAVGVPAAQADLILDIELGRAAVLKQLKLAESLARANGSVIAIGRPYPVTLDRIRIWMRSLTESGFAVTPLSGIIAERTAS</sequence>
<dbReference type="InterPro" id="IPR011330">
    <property type="entry name" value="Glyco_hydro/deAcase_b/a-brl"/>
</dbReference>
<dbReference type="RefSeq" id="WP_127766154.1">
    <property type="nucleotide sequence ID" value="NZ_SADE01000002.1"/>
</dbReference>
<evidence type="ECO:0000313" key="3">
    <source>
        <dbReference type="EMBL" id="RVU36678.1"/>
    </source>
</evidence>
<dbReference type="SUPFAM" id="SSF88713">
    <property type="entry name" value="Glycoside hydrolase/deacetylase"/>
    <property type="match status" value="1"/>
</dbReference>